<dbReference type="Pfam" id="PF10593">
    <property type="entry name" value="Z1"/>
    <property type="match status" value="1"/>
</dbReference>
<evidence type="ECO:0000313" key="3">
    <source>
        <dbReference type="Proteomes" id="UP000019265"/>
    </source>
</evidence>
<organism evidence="2 3">
    <name type="scientific">Spiroplasma sabaudiense Ar-1343</name>
    <dbReference type="NCBI Taxonomy" id="1276257"/>
    <lineage>
        <taxon>Bacteria</taxon>
        <taxon>Bacillati</taxon>
        <taxon>Mycoplasmatota</taxon>
        <taxon>Mollicutes</taxon>
        <taxon>Entomoplasmatales</taxon>
        <taxon>Spiroplasmataceae</taxon>
        <taxon>Spiroplasma</taxon>
    </lineage>
</organism>
<keyword evidence="3" id="KW-1185">Reference proteome</keyword>
<dbReference type="InterPro" id="IPR018310">
    <property type="entry name" value="Put_endonuclease_Z1-dom"/>
</dbReference>
<sequence>MKEKIAFRTLDEIKKMFEEQQNSKFKTQNYHNDHIFNFFKDLKSDENIEFNFENIKRSLTLDSFKDNKKTILLIGEVQSGKTRNMLKMLDYVLNEKDYHDVFWICGTNNNLLSQSIKRLRDEENLDLHSYEIGYLEYLKSKETPVTLKREIELRDKVLAVSLKNKLQLENLNRGITFADTLCSERNLLIIDDECDFMSLSKDNNSNEIKANHKLLMSLLNNKVYKKTAYVGVTATPYGNFNYERSKDLFPEEVVLLNRSKTEYTGLNWFNERSKDIYINLNTEKTDENQYTIDVAIINHAHAIYKNPKKFSEMLINIDLDILNHDIYSSKVNKSLRNWIRLYENNFQTFKIELNKCLKILNHPTKDIDTEVFYKIIKEIKKDEIFILNGDNSQNDKFQSGRQNAIIIGGVMVSRGYTFENLKTEIMINAPKAENKVNIGVLLQRARWFGYRRESEKYMRIILNSKIIKSYHEAEIVQSELFSFFGQTGVFKRPHEITEHLEVISRKLNYLEVK</sequence>
<dbReference type="OrthoDB" id="436461at2"/>
<protein>
    <recommendedName>
        <fullName evidence="1">Putative endonuclease Z1 domain-containing protein</fullName>
    </recommendedName>
</protein>
<dbReference type="PATRIC" id="fig|1276257.3.peg.425"/>
<accession>W6A9K5</accession>
<evidence type="ECO:0000259" key="1">
    <source>
        <dbReference type="Pfam" id="PF10593"/>
    </source>
</evidence>
<dbReference type="InterPro" id="IPR027417">
    <property type="entry name" value="P-loop_NTPase"/>
</dbReference>
<dbReference type="AlphaFoldDB" id="W6A9K5"/>
<dbReference type="eggNOG" id="COG0610">
    <property type="taxonomic scope" value="Bacteria"/>
</dbReference>
<dbReference type="Proteomes" id="UP000019265">
    <property type="component" value="Chromosome"/>
</dbReference>
<dbReference type="SUPFAM" id="SSF52540">
    <property type="entry name" value="P-loop containing nucleoside triphosphate hydrolases"/>
    <property type="match status" value="1"/>
</dbReference>
<dbReference type="RefSeq" id="WP_025250962.1">
    <property type="nucleotide sequence ID" value="NZ_CP006934.1"/>
</dbReference>
<dbReference type="HOGENOM" id="CLU_582541_0_0_14"/>
<name>W6A9K5_9MOLU</name>
<feature type="domain" description="Putative endonuclease Z1" evidence="1">
    <location>
        <begin position="294"/>
        <end position="482"/>
    </location>
</feature>
<dbReference type="STRING" id="1276257.SSABA_v1c04140"/>
<proteinExistence type="predicted"/>
<dbReference type="KEGG" id="ssab:SSABA_v1c04140"/>
<dbReference type="EMBL" id="CP006934">
    <property type="protein sequence ID" value="AHI53823.1"/>
    <property type="molecule type" value="Genomic_DNA"/>
</dbReference>
<gene>
    <name evidence="2" type="ORF">SSABA_v1c04140</name>
</gene>
<reference evidence="2 3" key="1">
    <citation type="journal article" date="2014" name="Genome Biol. Evol.">
        <title>Molecular evolution of the substrate utilization strategies and putative virulence factors in mosquito-associated Spiroplasma species.</title>
        <authorList>
            <person name="Chang T.H."/>
            <person name="Lo W.S."/>
            <person name="Ku C."/>
            <person name="Chen L.L."/>
            <person name="Kuo C.H."/>
        </authorList>
    </citation>
    <scope>NUCLEOTIDE SEQUENCE [LARGE SCALE GENOMIC DNA]</scope>
    <source>
        <strain evidence="2">Ar-1343</strain>
    </source>
</reference>
<evidence type="ECO:0000313" key="2">
    <source>
        <dbReference type="EMBL" id="AHI53823.1"/>
    </source>
</evidence>